<comment type="caution">
    <text evidence="1">The sequence shown here is derived from an EMBL/GenBank/DDBJ whole genome shotgun (WGS) entry which is preliminary data.</text>
</comment>
<keyword evidence="2" id="KW-1185">Reference proteome</keyword>
<name>A0ABU0T926_9ACTN</name>
<dbReference type="RefSeq" id="WP_307528980.1">
    <property type="nucleotide sequence ID" value="NZ_JAUSZI010000002.1"/>
</dbReference>
<sequence length="60" mass="6450">MVSPFDGRGVGKDGSTAYATVTYGVKADELTDATKMKLGARDRARLVVFAYRSGLVRAPR</sequence>
<reference evidence="1 2" key="1">
    <citation type="submission" date="2023-07" db="EMBL/GenBank/DDBJ databases">
        <title>Comparative genomics of wheat-associated soil bacteria to identify genetic determinants of phenazine resistance.</title>
        <authorList>
            <person name="Mouncey N."/>
        </authorList>
    </citation>
    <scope>NUCLEOTIDE SEQUENCE [LARGE SCALE GENOMIC DNA]</scope>
    <source>
        <strain evidence="1 2">V2I4</strain>
    </source>
</reference>
<dbReference type="EMBL" id="JAUSZI010000002">
    <property type="protein sequence ID" value="MDQ1032305.1"/>
    <property type="molecule type" value="Genomic_DNA"/>
</dbReference>
<organism evidence="1 2">
    <name type="scientific">Streptomyces umbrinus</name>
    <dbReference type="NCBI Taxonomy" id="67370"/>
    <lineage>
        <taxon>Bacteria</taxon>
        <taxon>Bacillati</taxon>
        <taxon>Actinomycetota</taxon>
        <taxon>Actinomycetes</taxon>
        <taxon>Kitasatosporales</taxon>
        <taxon>Streptomycetaceae</taxon>
        <taxon>Streptomyces</taxon>
        <taxon>Streptomyces phaeochromogenes group</taxon>
    </lineage>
</organism>
<evidence type="ECO:0000313" key="2">
    <source>
        <dbReference type="Proteomes" id="UP001230328"/>
    </source>
</evidence>
<accession>A0ABU0T926</accession>
<protein>
    <submittedName>
        <fullName evidence="1">Uncharacterized protein</fullName>
    </submittedName>
</protein>
<evidence type="ECO:0000313" key="1">
    <source>
        <dbReference type="EMBL" id="MDQ1032305.1"/>
    </source>
</evidence>
<proteinExistence type="predicted"/>
<gene>
    <name evidence="1" type="ORF">QF035_009887</name>
</gene>
<dbReference type="Proteomes" id="UP001230328">
    <property type="component" value="Unassembled WGS sequence"/>
</dbReference>